<evidence type="ECO:0000313" key="7">
    <source>
        <dbReference type="EMBL" id="SKB33871.1"/>
    </source>
</evidence>
<name>A0A1T5AFU5_9FLAO</name>
<evidence type="ECO:0000256" key="4">
    <source>
        <dbReference type="ARBA" id="ARBA00022989"/>
    </source>
</evidence>
<evidence type="ECO:0000256" key="3">
    <source>
        <dbReference type="ARBA" id="ARBA00022692"/>
    </source>
</evidence>
<dbReference type="PANTHER" id="PTHR30213:SF0">
    <property type="entry name" value="UPF0761 MEMBRANE PROTEIN YIHY"/>
    <property type="match status" value="1"/>
</dbReference>
<dbReference type="STRING" id="241145.SAMN05660776_0526"/>
<proteinExistence type="predicted"/>
<evidence type="ECO:0000256" key="2">
    <source>
        <dbReference type="ARBA" id="ARBA00022475"/>
    </source>
</evidence>
<dbReference type="EMBL" id="FUYY01000001">
    <property type="protein sequence ID" value="SKB33871.1"/>
    <property type="molecule type" value="Genomic_DNA"/>
</dbReference>
<reference evidence="8" key="1">
    <citation type="submission" date="2017-02" db="EMBL/GenBank/DDBJ databases">
        <authorList>
            <person name="Varghese N."/>
            <person name="Submissions S."/>
        </authorList>
    </citation>
    <scope>NUCLEOTIDE SEQUENCE [LARGE SCALE GENOMIC DNA]</scope>
    <source>
        <strain evidence="8">DSM 23405</strain>
    </source>
</reference>
<dbReference type="NCBIfam" id="TIGR00765">
    <property type="entry name" value="yihY_not_rbn"/>
    <property type="match status" value="1"/>
</dbReference>
<gene>
    <name evidence="7" type="ORF">SAMN05660776_0526</name>
</gene>
<dbReference type="PIRSF" id="PIRSF035875">
    <property type="entry name" value="RNase_BN"/>
    <property type="match status" value="1"/>
</dbReference>
<evidence type="ECO:0000256" key="6">
    <source>
        <dbReference type="SAM" id="Phobius"/>
    </source>
</evidence>
<keyword evidence="4 6" id="KW-1133">Transmembrane helix</keyword>
<dbReference type="Proteomes" id="UP000190230">
    <property type="component" value="Unassembled WGS sequence"/>
</dbReference>
<feature type="transmembrane region" description="Helical" evidence="6">
    <location>
        <begin position="153"/>
        <end position="176"/>
    </location>
</feature>
<feature type="transmembrane region" description="Helical" evidence="6">
    <location>
        <begin position="196"/>
        <end position="215"/>
    </location>
</feature>
<accession>A0A1T5AFU5</accession>
<keyword evidence="5 6" id="KW-0472">Membrane</keyword>
<protein>
    <submittedName>
        <fullName evidence="7">Membrane protein</fullName>
    </submittedName>
</protein>
<feature type="transmembrane region" description="Helical" evidence="6">
    <location>
        <begin position="261"/>
        <end position="285"/>
    </location>
</feature>
<sequence>MYKMSEFENGRPEISKPSKISFSGWKKIAFIIKDKIDENNLGIVSAGVAFYSFLAIFPAIMALVSIYGLAVSPSQIEEQLTQIGSMIPEQAFGIVEDRLQEFISTSGSTLGWGMALGIVFSIWSANKGMKSLFRGVNVAYDTHSKRGFIKENALTLLFTFGAIIQIILSMGLIVAFPAIVGQFGLPKNIEVLINWLRWPLLAIIVGFFLCVIYKYAPARTNPKLKWVIPGALVATILWLVASWGFSFYVSNFGSYGEVYGSIAAVVIMMLWLSITCFTVLLGAQINSASERYARKLTSFS</sequence>
<evidence type="ECO:0000256" key="1">
    <source>
        <dbReference type="ARBA" id="ARBA00004651"/>
    </source>
</evidence>
<evidence type="ECO:0000256" key="5">
    <source>
        <dbReference type="ARBA" id="ARBA00023136"/>
    </source>
</evidence>
<organism evidence="7 8">
    <name type="scientific">Salegentibacter holothuriorum</name>
    <dbReference type="NCBI Taxonomy" id="241145"/>
    <lineage>
        <taxon>Bacteria</taxon>
        <taxon>Pseudomonadati</taxon>
        <taxon>Bacteroidota</taxon>
        <taxon>Flavobacteriia</taxon>
        <taxon>Flavobacteriales</taxon>
        <taxon>Flavobacteriaceae</taxon>
        <taxon>Salegentibacter</taxon>
    </lineage>
</organism>
<keyword evidence="8" id="KW-1185">Reference proteome</keyword>
<feature type="transmembrane region" description="Helical" evidence="6">
    <location>
        <begin position="102"/>
        <end position="125"/>
    </location>
</feature>
<evidence type="ECO:0000313" key="8">
    <source>
        <dbReference type="Proteomes" id="UP000190230"/>
    </source>
</evidence>
<keyword evidence="3 6" id="KW-0812">Transmembrane</keyword>
<keyword evidence="2" id="KW-1003">Cell membrane</keyword>
<dbReference type="InterPro" id="IPR017039">
    <property type="entry name" value="Virul_fac_BrkB"/>
</dbReference>
<dbReference type="GO" id="GO:0005886">
    <property type="term" value="C:plasma membrane"/>
    <property type="evidence" value="ECO:0007669"/>
    <property type="project" value="UniProtKB-SubCell"/>
</dbReference>
<dbReference type="PANTHER" id="PTHR30213">
    <property type="entry name" value="INNER MEMBRANE PROTEIN YHJD"/>
    <property type="match status" value="1"/>
</dbReference>
<dbReference type="AlphaFoldDB" id="A0A1T5AFU5"/>
<feature type="transmembrane region" description="Helical" evidence="6">
    <location>
        <begin position="41"/>
        <end position="70"/>
    </location>
</feature>
<feature type="transmembrane region" description="Helical" evidence="6">
    <location>
        <begin position="227"/>
        <end position="249"/>
    </location>
</feature>
<comment type="subcellular location">
    <subcellularLocation>
        <location evidence="1">Cell membrane</location>
        <topology evidence="1">Multi-pass membrane protein</topology>
    </subcellularLocation>
</comment>
<dbReference type="Pfam" id="PF03631">
    <property type="entry name" value="Virul_fac_BrkB"/>
    <property type="match status" value="1"/>
</dbReference>